<evidence type="ECO:0000256" key="1">
    <source>
        <dbReference type="ARBA" id="ARBA00004651"/>
    </source>
</evidence>
<dbReference type="EMBL" id="CP038802">
    <property type="protein sequence ID" value="UTY28303.1"/>
    <property type="molecule type" value="Genomic_DNA"/>
</dbReference>
<feature type="transmembrane region" description="Helical" evidence="6">
    <location>
        <begin position="7"/>
        <end position="28"/>
    </location>
</feature>
<feature type="transmembrane region" description="Helical" evidence="6">
    <location>
        <begin position="340"/>
        <end position="360"/>
    </location>
</feature>
<feature type="transmembrane region" description="Helical" evidence="6">
    <location>
        <begin position="222"/>
        <end position="240"/>
    </location>
</feature>
<name>A0ABY5HVQ2_9SPIR</name>
<evidence type="ECO:0000313" key="8">
    <source>
        <dbReference type="Proteomes" id="UP001059401"/>
    </source>
</evidence>
<dbReference type="PANTHER" id="PTHR30250">
    <property type="entry name" value="PST FAMILY PREDICTED COLANIC ACID TRANSPORTER"/>
    <property type="match status" value="1"/>
</dbReference>
<keyword evidence="3 6" id="KW-0812">Transmembrane</keyword>
<feature type="transmembrane region" description="Helical" evidence="6">
    <location>
        <begin position="175"/>
        <end position="195"/>
    </location>
</feature>
<reference evidence="7" key="1">
    <citation type="submission" date="2019-04" db="EMBL/GenBank/DDBJ databases">
        <title>Whole genome sequencing of oral phylogroup 2 treponemes.</title>
        <authorList>
            <person name="Chan Y."/>
            <person name="Zeng H.H."/>
            <person name="Yu X.L."/>
            <person name="Leung W.K."/>
            <person name="Watt R.M."/>
        </authorList>
    </citation>
    <scope>NUCLEOTIDE SEQUENCE</scope>
    <source>
        <strain evidence="7">OMZ 847</strain>
    </source>
</reference>
<keyword evidence="4 6" id="KW-1133">Transmembrane helix</keyword>
<feature type="transmembrane region" description="Helical" evidence="6">
    <location>
        <begin position="116"/>
        <end position="133"/>
    </location>
</feature>
<dbReference type="InterPro" id="IPR050833">
    <property type="entry name" value="Poly_Biosynth_Transport"/>
</dbReference>
<evidence type="ECO:0000313" key="7">
    <source>
        <dbReference type="EMBL" id="UTY28303.1"/>
    </source>
</evidence>
<feature type="transmembrane region" description="Helical" evidence="6">
    <location>
        <begin position="302"/>
        <end position="328"/>
    </location>
</feature>
<evidence type="ECO:0000256" key="4">
    <source>
        <dbReference type="ARBA" id="ARBA00022989"/>
    </source>
</evidence>
<gene>
    <name evidence="7" type="ORF">E4N76_04405</name>
</gene>
<evidence type="ECO:0008006" key="9">
    <source>
        <dbReference type="Google" id="ProtNLM"/>
    </source>
</evidence>
<evidence type="ECO:0000256" key="3">
    <source>
        <dbReference type="ARBA" id="ARBA00022692"/>
    </source>
</evidence>
<dbReference type="PANTHER" id="PTHR30250:SF26">
    <property type="entry name" value="PSMA PROTEIN"/>
    <property type="match status" value="1"/>
</dbReference>
<evidence type="ECO:0000256" key="5">
    <source>
        <dbReference type="ARBA" id="ARBA00023136"/>
    </source>
</evidence>
<feature type="transmembrane region" description="Helical" evidence="6">
    <location>
        <begin position="367"/>
        <end position="385"/>
    </location>
</feature>
<proteinExistence type="predicted"/>
<keyword evidence="8" id="KW-1185">Reference proteome</keyword>
<sequence length="420" mass="47603">MIKTDRFVNAAVLLTAASIFSSAINYILQIFYSHNFSIENFGIFNAVNALTLYYTFFASPLANKIIMEVSTFSDNTEKLKAFLYFSRKNLFICICLLSIPSVMLMLGIGLCADLPVLFVLSIVLLCLIGNRYIIFQGFLQGLHLFYRLAFITFLLPIIRFLVTYTLFYIGFDINAVFIFIVVFAIITCILYYVFLPKQIKIKPASCTLSVKEFSTKTFYKNFIRYILQTGIIYLLFYFMMQSDTLLIKFFFSGYDTGVYSSASVFGKAIVFLSGAVTIVLFPHVAKNTADNKSSLPILLKGIFLNLLIAGSGTLVLFIFPQMLIMFFGEKYQEAIPIIKYIGAVFLPLSMLNILFTFYLAKKRFDCFIPLFAAFITEILCIVLFHNSLMQALLSFFIGGIVGCIGFVLLELVNILKRKST</sequence>
<accession>A0ABY5HVQ2</accession>
<feature type="transmembrane region" description="Helical" evidence="6">
    <location>
        <begin position="145"/>
        <end position="169"/>
    </location>
</feature>
<organism evidence="7 8">
    <name type="scientific">Treponema putidum</name>
    <dbReference type="NCBI Taxonomy" id="221027"/>
    <lineage>
        <taxon>Bacteria</taxon>
        <taxon>Pseudomonadati</taxon>
        <taxon>Spirochaetota</taxon>
        <taxon>Spirochaetia</taxon>
        <taxon>Spirochaetales</taxon>
        <taxon>Treponemataceae</taxon>
        <taxon>Treponema</taxon>
    </lineage>
</organism>
<protein>
    <recommendedName>
        <fullName evidence="9">O-antigen/teichoic acid export membrane protein</fullName>
    </recommendedName>
</protein>
<dbReference type="Proteomes" id="UP001059401">
    <property type="component" value="Chromosome"/>
</dbReference>
<comment type="subcellular location">
    <subcellularLocation>
        <location evidence="1">Cell membrane</location>
        <topology evidence="1">Multi-pass membrane protein</topology>
    </subcellularLocation>
</comment>
<keyword evidence="5 6" id="KW-0472">Membrane</keyword>
<feature type="transmembrane region" description="Helical" evidence="6">
    <location>
        <begin position="90"/>
        <end position="110"/>
    </location>
</feature>
<evidence type="ECO:0000256" key="6">
    <source>
        <dbReference type="SAM" id="Phobius"/>
    </source>
</evidence>
<feature type="transmembrane region" description="Helical" evidence="6">
    <location>
        <begin position="40"/>
        <end position="57"/>
    </location>
</feature>
<evidence type="ECO:0000256" key="2">
    <source>
        <dbReference type="ARBA" id="ARBA00022475"/>
    </source>
</evidence>
<keyword evidence="2" id="KW-1003">Cell membrane</keyword>
<dbReference type="RefSeq" id="WP_255806184.1">
    <property type="nucleotide sequence ID" value="NZ_CP038802.1"/>
</dbReference>
<feature type="transmembrane region" description="Helical" evidence="6">
    <location>
        <begin position="391"/>
        <end position="415"/>
    </location>
</feature>
<feature type="transmembrane region" description="Helical" evidence="6">
    <location>
        <begin position="260"/>
        <end position="281"/>
    </location>
</feature>